<comment type="caution">
    <text evidence="13">The sequence shown here is derived from an EMBL/GenBank/DDBJ whole genome shotgun (WGS) entry which is preliminary data.</text>
</comment>
<organism evidence="13">
    <name type="scientific">Caldiarchaeum subterraneum</name>
    <dbReference type="NCBI Taxonomy" id="311458"/>
    <lineage>
        <taxon>Archaea</taxon>
        <taxon>Nitrososphaerota</taxon>
        <taxon>Candidatus Caldarchaeales</taxon>
        <taxon>Candidatus Caldarchaeaceae</taxon>
        <taxon>Candidatus Caldarchaeum</taxon>
    </lineage>
</organism>
<sequence>MHFTEAVFLGVLQGLAEWLPISSEGFVTLFSRLVFGRSLESALVSAIWLHLGTLMSAVVYLRKDVAMVLGGIVSPGRGRTMLVFLVVATLASAVTAVPLLVLFRGLAVADSAFALLVGLFLILAAFMPRKAILNELVSLRAALLVGFVQGFSILPGVSRSGVTVAALLLLGNTIHDAFRTSFLMSIPVVAGAQLLLPALFEVFTVNVEMIAGAAAAFVTGVLTMRLLMTASIKLNHRKLMLALGALVMLLGVSMFL</sequence>
<evidence type="ECO:0000313" key="13">
    <source>
        <dbReference type="EMBL" id="HHK69036.1"/>
    </source>
</evidence>
<feature type="transmembrane region" description="Helical" evidence="12">
    <location>
        <begin position="147"/>
        <end position="170"/>
    </location>
</feature>
<evidence type="ECO:0000256" key="2">
    <source>
        <dbReference type="ARBA" id="ARBA00010621"/>
    </source>
</evidence>
<dbReference type="Pfam" id="PF02673">
    <property type="entry name" value="BacA"/>
    <property type="match status" value="1"/>
</dbReference>
<feature type="transmembrane region" description="Helical" evidence="12">
    <location>
        <begin position="81"/>
        <end position="101"/>
    </location>
</feature>
<feature type="transmembrane region" description="Helical" evidence="12">
    <location>
        <begin position="6"/>
        <end position="30"/>
    </location>
</feature>
<evidence type="ECO:0000256" key="12">
    <source>
        <dbReference type="SAM" id="Phobius"/>
    </source>
</evidence>
<dbReference type="InterPro" id="IPR003824">
    <property type="entry name" value="UppP"/>
</dbReference>
<comment type="catalytic activity">
    <reaction evidence="11">
        <text>di-trans,octa-cis-undecaprenyl diphosphate + H2O = di-trans,octa-cis-undecaprenyl phosphate + phosphate + H(+)</text>
        <dbReference type="Rhea" id="RHEA:28094"/>
        <dbReference type="ChEBI" id="CHEBI:15377"/>
        <dbReference type="ChEBI" id="CHEBI:15378"/>
        <dbReference type="ChEBI" id="CHEBI:43474"/>
        <dbReference type="ChEBI" id="CHEBI:58405"/>
        <dbReference type="ChEBI" id="CHEBI:60392"/>
        <dbReference type="EC" id="3.6.1.27"/>
    </reaction>
</comment>
<keyword evidence="8 12" id="KW-1133">Transmembrane helix</keyword>
<accession>A0A7C5LF09</accession>
<evidence type="ECO:0000256" key="8">
    <source>
        <dbReference type="ARBA" id="ARBA00022989"/>
    </source>
</evidence>
<evidence type="ECO:0000256" key="5">
    <source>
        <dbReference type="ARBA" id="ARBA00022475"/>
    </source>
</evidence>
<feature type="transmembrane region" description="Helical" evidence="12">
    <location>
        <begin position="239"/>
        <end position="255"/>
    </location>
</feature>
<comment type="similarity">
    <text evidence="2">Belongs to the UppP family.</text>
</comment>
<dbReference type="GO" id="GO:0050380">
    <property type="term" value="F:undecaprenyl-diphosphatase activity"/>
    <property type="evidence" value="ECO:0007669"/>
    <property type="project" value="UniProtKB-EC"/>
</dbReference>
<evidence type="ECO:0000256" key="3">
    <source>
        <dbReference type="ARBA" id="ARBA00012374"/>
    </source>
</evidence>
<dbReference type="GO" id="GO:0005886">
    <property type="term" value="C:plasma membrane"/>
    <property type="evidence" value="ECO:0007669"/>
    <property type="project" value="UniProtKB-SubCell"/>
</dbReference>
<dbReference type="PANTHER" id="PTHR30622">
    <property type="entry name" value="UNDECAPRENYL-DIPHOSPHATASE"/>
    <property type="match status" value="1"/>
</dbReference>
<keyword evidence="5" id="KW-1003">Cell membrane</keyword>
<keyword evidence="7" id="KW-0378">Hydrolase</keyword>
<protein>
    <recommendedName>
        <fullName evidence="4">Undecaprenyl-diphosphatase</fullName>
        <ecNumber evidence="3">3.6.1.27</ecNumber>
    </recommendedName>
    <alternativeName>
        <fullName evidence="10">Undecaprenyl pyrophosphate phosphatase</fullName>
    </alternativeName>
</protein>
<evidence type="ECO:0000256" key="11">
    <source>
        <dbReference type="ARBA" id="ARBA00047594"/>
    </source>
</evidence>
<name>A0A7C5LF09_CALS0</name>
<proteinExistence type="inferred from homology"/>
<comment type="subcellular location">
    <subcellularLocation>
        <location evidence="1">Cell membrane</location>
        <topology evidence="1">Multi-pass membrane protein</topology>
    </subcellularLocation>
</comment>
<dbReference type="EC" id="3.6.1.27" evidence="3"/>
<evidence type="ECO:0000256" key="10">
    <source>
        <dbReference type="ARBA" id="ARBA00032707"/>
    </source>
</evidence>
<evidence type="ECO:0000256" key="4">
    <source>
        <dbReference type="ARBA" id="ARBA00021581"/>
    </source>
</evidence>
<dbReference type="EMBL" id="DRWN01000066">
    <property type="protein sequence ID" value="HHK69036.1"/>
    <property type="molecule type" value="Genomic_DNA"/>
</dbReference>
<evidence type="ECO:0000256" key="1">
    <source>
        <dbReference type="ARBA" id="ARBA00004651"/>
    </source>
</evidence>
<feature type="transmembrane region" description="Helical" evidence="12">
    <location>
        <begin position="42"/>
        <end position="61"/>
    </location>
</feature>
<gene>
    <name evidence="13" type="ORF">ENM11_07835</name>
</gene>
<evidence type="ECO:0000256" key="9">
    <source>
        <dbReference type="ARBA" id="ARBA00023136"/>
    </source>
</evidence>
<keyword evidence="9 12" id="KW-0472">Membrane</keyword>
<dbReference type="AlphaFoldDB" id="A0A7C5LF09"/>
<keyword evidence="6 12" id="KW-0812">Transmembrane</keyword>
<reference evidence="13" key="1">
    <citation type="journal article" date="2020" name="mSystems">
        <title>Genome- and Community-Level Interaction Insights into Carbon Utilization and Element Cycling Functions of Hydrothermarchaeota in Hydrothermal Sediment.</title>
        <authorList>
            <person name="Zhou Z."/>
            <person name="Liu Y."/>
            <person name="Xu W."/>
            <person name="Pan J."/>
            <person name="Luo Z.H."/>
            <person name="Li M."/>
        </authorList>
    </citation>
    <scope>NUCLEOTIDE SEQUENCE [LARGE SCALE GENOMIC DNA]</scope>
    <source>
        <strain evidence="13">SpSt-1056</strain>
    </source>
</reference>
<dbReference type="PANTHER" id="PTHR30622:SF2">
    <property type="entry name" value="UNDECAPRENYL-DIPHOSPHATASE"/>
    <property type="match status" value="1"/>
</dbReference>
<feature type="transmembrane region" description="Helical" evidence="12">
    <location>
        <begin position="209"/>
        <end position="227"/>
    </location>
</feature>
<evidence type="ECO:0000256" key="6">
    <source>
        <dbReference type="ARBA" id="ARBA00022692"/>
    </source>
</evidence>
<evidence type="ECO:0000256" key="7">
    <source>
        <dbReference type="ARBA" id="ARBA00022801"/>
    </source>
</evidence>
<feature type="transmembrane region" description="Helical" evidence="12">
    <location>
        <begin position="108"/>
        <end position="127"/>
    </location>
</feature>
<feature type="transmembrane region" description="Helical" evidence="12">
    <location>
        <begin position="182"/>
        <end position="203"/>
    </location>
</feature>